<dbReference type="RefSeq" id="WP_354695013.1">
    <property type="nucleotide sequence ID" value="NZ_JAZHOG010000005.1"/>
</dbReference>
<accession>A0AAW9RFU6</accession>
<dbReference type="GO" id="GO:0016651">
    <property type="term" value="F:oxidoreductase activity, acting on NAD(P)H"/>
    <property type="evidence" value="ECO:0007669"/>
    <property type="project" value="TreeGrafter"/>
</dbReference>
<dbReference type="SMART" id="SM00829">
    <property type="entry name" value="PKS_ER"/>
    <property type="match status" value="1"/>
</dbReference>
<dbReference type="Proteomes" id="UP001359886">
    <property type="component" value="Unassembled WGS sequence"/>
</dbReference>
<comment type="caution">
    <text evidence="4">The sequence shown here is derived from an EMBL/GenBank/DDBJ whole genome shotgun (WGS) entry which is preliminary data.</text>
</comment>
<dbReference type="SUPFAM" id="SSF50129">
    <property type="entry name" value="GroES-like"/>
    <property type="match status" value="1"/>
</dbReference>
<evidence type="ECO:0000313" key="4">
    <source>
        <dbReference type="EMBL" id="MEJ8567688.1"/>
    </source>
</evidence>
<proteinExistence type="predicted"/>
<dbReference type="Pfam" id="PF08240">
    <property type="entry name" value="ADH_N"/>
    <property type="match status" value="1"/>
</dbReference>
<dbReference type="Gene3D" id="3.40.50.720">
    <property type="entry name" value="NAD(P)-binding Rossmann-like Domain"/>
    <property type="match status" value="1"/>
</dbReference>
<dbReference type="GO" id="GO:0070402">
    <property type="term" value="F:NADPH binding"/>
    <property type="evidence" value="ECO:0007669"/>
    <property type="project" value="TreeGrafter"/>
</dbReference>
<dbReference type="InterPro" id="IPR020843">
    <property type="entry name" value="ER"/>
</dbReference>
<protein>
    <submittedName>
        <fullName evidence="4">Zinc-dependent alcohol dehydrogenase family protein</fullName>
    </submittedName>
</protein>
<gene>
    <name evidence="4" type="ORF">V3330_08640</name>
</gene>
<organism evidence="4 5">
    <name type="scientific">Elongatibacter sediminis</name>
    <dbReference type="NCBI Taxonomy" id="3119006"/>
    <lineage>
        <taxon>Bacteria</taxon>
        <taxon>Pseudomonadati</taxon>
        <taxon>Pseudomonadota</taxon>
        <taxon>Gammaproteobacteria</taxon>
        <taxon>Chromatiales</taxon>
        <taxon>Wenzhouxiangellaceae</taxon>
        <taxon>Elongatibacter</taxon>
    </lineage>
</organism>
<dbReference type="EMBL" id="JAZHOG010000005">
    <property type="protein sequence ID" value="MEJ8567688.1"/>
    <property type="molecule type" value="Genomic_DNA"/>
</dbReference>
<name>A0AAW9RFU6_9GAMM</name>
<dbReference type="SUPFAM" id="SSF51735">
    <property type="entry name" value="NAD(P)-binding Rossmann-fold domains"/>
    <property type="match status" value="1"/>
</dbReference>
<dbReference type="PANTHER" id="PTHR48106:SF2">
    <property type="entry name" value="ZN2+-BINDING DEHYDROGENASE"/>
    <property type="match status" value="1"/>
</dbReference>
<dbReference type="PANTHER" id="PTHR48106">
    <property type="entry name" value="QUINONE OXIDOREDUCTASE PIG3-RELATED"/>
    <property type="match status" value="1"/>
</dbReference>
<keyword evidence="1" id="KW-0521">NADP</keyword>
<dbReference type="AlphaFoldDB" id="A0AAW9RFU6"/>
<evidence type="ECO:0000256" key="1">
    <source>
        <dbReference type="ARBA" id="ARBA00022857"/>
    </source>
</evidence>
<dbReference type="InterPro" id="IPR013149">
    <property type="entry name" value="ADH-like_C"/>
</dbReference>
<reference evidence="4 5" key="1">
    <citation type="submission" date="2024-02" db="EMBL/GenBank/DDBJ databases">
        <title>A novel Wenzhouxiangellaceae bacterium, isolated from coastal sediments.</title>
        <authorList>
            <person name="Du Z.-J."/>
            <person name="Ye Y.-Q."/>
            <person name="Zhang X.-Y."/>
        </authorList>
    </citation>
    <scope>NUCLEOTIDE SEQUENCE [LARGE SCALE GENOMIC DNA]</scope>
    <source>
        <strain evidence="4 5">CH-27</strain>
    </source>
</reference>
<keyword evidence="5" id="KW-1185">Reference proteome</keyword>
<evidence type="ECO:0000259" key="3">
    <source>
        <dbReference type="SMART" id="SM00829"/>
    </source>
</evidence>
<dbReference type="Gene3D" id="3.90.180.10">
    <property type="entry name" value="Medium-chain alcohol dehydrogenases, catalytic domain"/>
    <property type="match status" value="1"/>
</dbReference>
<feature type="domain" description="Enoyl reductase (ER)" evidence="3">
    <location>
        <begin position="25"/>
        <end position="367"/>
    </location>
</feature>
<dbReference type="InterPro" id="IPR013154">
    <property type="entry name" value="ADH-like_N"/>
</dbReference>
<dbReference type="CDD" id="cd05282">
    <property type="entry name" value="ETR_like"/>
    <property type="match status" value="1"/>
</dbReference>
<evidence type="ECO:0000256" key="2">
    <source>
        <dbReference type="ARBA" id="ARBA00023002"/>
    </source>
</evidence>
<dbReference type="InterPro" id="IPR036291">
    <property type="entry name" value="NAD(P)-bd_dom_sf"/>
</dbReference>
<dbReference type="Pfam" id="PF00107">
    <property type="entry name" value="ADH_zinc_N"/>
    <property type="match status" value="1"/>
</dbReference>
<evidence type="ECO:0000313" key="5">
    <source>
        <dbReference type="Proteomes" id="UP001359886"/>
    </source>
</evidence>
<sequence>MPPARAQLPFKQVRLESIAERPDQSVADHLKAVSVPDLPEPGPDEMRVRTLLSPVHPCDVLCAAGLVPKRYGAADGSDSDQFVPGIEAVARVEEVGANLAGDFQTGQRVFVCCWAPWGRWDQADGVWSEYLLVRRENVIAVPEDVSDATAAMFMVIPVTAYVMMLEELGLGEGDWLVQNASGSAVGRWVIALAEELGIHTINLVRREEQVEELRAESGAEHVLWCPSDGSRATELQRQIHDIADGARIKGALDAVGDGVFASLMLNTLSRYGTIIVYGVLGGGSFTVPFETTCHIPLECLSIRGFSLQNWWLPDTPDRVKQRIFDAVWKHIRSNEALRPAVAEVFPFERVGDAIRSSLERKTGKILLRPRVE</sequence>
<dbReference type="InterPro" id="IPR011032">
    <property type="entry name" value="GroES-like_sf"/>
</dbReference>
<keyword evidence="2" id="KW-0560">Oxidoreductase</keyword>